<dbReference type="Proteomes" id="UP000015620">
    <property type="component" value="Chromosome"/>
</dbReference>
<keyword evidence="10" id="KW-1185">Reference proteome</keyword>
<proteinExistence type="inferred from homology"/>
<dbReference type="KEGG" id="tped:TPE_2499"/>
<dbReference type="InterPro" id="IPR009212">
    <property type="entry name" value="Methylthioribose_kinase"/>
</dbReference>
<sequence>MRFSSHYKMNNDDIIDYVFEHTDFFSSNENLVCEEIGDGNINYVYRIFEKSSNAENIHSGLKTQKSLILKQADVQTRVRPDGFLNPDRSAREAEVLKIQFSLAPEFIPKVFYSDKVMAIIIMEDIGSYTNLKKELMKASILPELGKKLSQFIIKTTLPLTELIIGYEKKSEAAKKFYNPELCKITEELVFTHPYNDLRGRNILFKENEQWLKSKLYNNTPLAAAAAHLKERFCNYPQSLIHGDLHSASVFVNGSSSLKNINLKIIDPEFAFYGPIGYDLGNVLAHFIFAETYVKYTKEISEEKKNIFLNFMLKTKHDFLTNFFTEGAQYLQSGIKDSAYKNKTFIANYLKNTLKDAIGFCGAELNRRVIGSAKTAEITSITEENKTLRIQLEQDLVNTGIKMMLNTDSYIEELFCK</sequence>
<evidence type="ECO:0000313" key="10">
    <source>
        <dbReference type="Proteomes" id="UP000015620"/>
    </source>
</evidence>
<dbReference type="SUPFAM" id="SSF56112">
    <property type="entry name" value="Protein kinase-like (PK-like)"/>
    <property type="match status" value="1"/>
</dbReference>
<protein>
    <recommendedName>
        <fullName evidence="3">S-methyl-5-thioribose kinase</fullName>
        <ecNumber evidence="3">2.7.1.100</ecNumber>
    </recommendedName>
</protein>
<dbReference type="AlphaFoldDB" id="S6A503"/>
<dbReference type="Pfam" id="PF01636">
    <property type="entry name" value="APH"/>
    <property type="match status" value="1"/>
</dbReference>
<dbReference type="GO" id="GO:0009086">
    <property type="term" value="P:methionine biosynthetic process"/>
    <property type="evidence" value="ECO:0007669"/>
    <property type="project" value="InterPro"/>
</dbReference>
<dbReference type="InterPro" id="IPR011009">
    <property type="entry name" value="Kinase-like_dom_sf"/>
</dbReference>
<comment type="similarity">
    <text evidence="1">Belongs to the methylthioribose kinase family.</text>
</comment>
<dbReference type="HOGENOM" id="CLU_033681_0_0_12"/>
<keyword evidence="5" id="KW-0547">Nucleotide-binding</keyword>
<evidence type="ECO:0000256" key="1">
    <source>
        <dbReference type="ARBA" id="ARBA00010165"/>
    </source>
</evidence>
<evidence type="ECO:0000256" key="4">
    <source>
        <dbReference type="ARBA" id="ARBA00022679"/>
    </source>
</evidence>
<evidence type="ECO:0000256" key="6">
    <source>
        <dbReference type="ARBA" id="ARBA00022777"/>
    </source>
</evidence>
<dbReference type="OrthoDB" id="9777791at2"/>
<dbReference type="GO" id="GO:0005524">
    <property type="term" value="F:ATP binding"/>
    <property type="evidence" value="ECO:0007669"/>
    <property type="project" value="UniProtKB-KW"/>
</dbReference>
<gene>
    <name evidence="9" type="primary">mtnK</name>
    <name evidence="9" type="ORF">TPE_2499</name>
</gene>
<reference evidence="9 10" key="1">
    <citation type="journal article" date="2013" name="PLoS ONE">
        <title>Genome-Wide Relatedness of Treponema pedis, from Gingiva and Necrotic Skin Lesions of Pigs, with the Human Oral Pathogen Treponema denticola.</title>
        <authorList>
            <person name="Svartstrom O."/>
            <person name="Mushtaq M."/>
            <person name="Pringle M."/>
            <person name="Segerman B."/>
        </authorList>
    </citation>
    <scope>NUCLEOTIDE SEQUENCE [LARGE SCALE GENOMIC DNA]</scope>
    <source>
        <strain evidence="9">T A4</strain>
    </source>
</reference>
<organism evidence="9 10">
    <name type="scientific">Treponema pedis str. T A4</name>
    <dbReference type="NCBI Taxonomy" id="1291379"/>
    <lineage>
        <taxon>Bacteria</taxon>
        <taxon>Pseudomonadati</taxon>
        <taxon>Spirochaetota</taxon>
        <taxon>Spirochaetia</taxon>
        <taxon>Spirochaetales</taxon>
        <taxon>Treponemataceae</taxon>
        <taxon>Treponema</taxon>
    </lineage>
</organism>
<evidence type="ECO:0000256" key="3">
    <source>
        <dbReference type="ARBA" id="ARBA00012128"/>
    </source>
</evidence>
<evidence type="ECO:0000256" key="5">
    <source>
        <dbReference type="ARBA" id="ARBA00022741"/>
    </source>
</evidence>
<dbReference type="PIRSF" id="PIRSF031134">
    <property type="entry name" value="MTRK"/>
    <property type="match status" value="1"/>
</dbReference>
<evidence type="ECO:0000259" key="8">
    <source>
        <dbReference type="Pfam" id="PF01636"/>
    </source>
</evidence>
<keyword evidence="4 9" id="KW-0808">Transferase</keyword>
<evidence type="ECO:0000256" key="2">
    <source>
        <dbReference type="ARBA" id="ARBA00011738"/>
    </source>
</evidence>
<dbReference type="PATRIC" id="fig|1291379.3.peg.2469"/>
<dbReference type="NCBIfam" id="TIGR01767">
    <property type="entry name" value="MTRK"/>
    <property type="match status" value="1"/>
</dbReference>
<dbReference type="STRING" id="1291379.TPE_2499"/>
<dbReference type="InterPro" id="IPR002575">
    <property type="entry name" value="Aminoglycoside_PTrfase"/>
</dbReference>
<dbReference type="EC" id="2.7.1.100" evidence="3"/>
<dbReference type="EMBL" id="CP004120">
    <property type="protein sequence ID" value="AGT44971.1"/>
    <property type="molecule type" value="Genomic_DNA"/>
</dbReference>
<keyword evidence="6 9" id="KW-0418">Kinase</keyword>
<dbReference type="PANTHER" id="PTHR34273:SF2">
    <property type="entry name" value="METHYLTHIORIBOSE KINASE"/>
    <property type="match status" value="1"/>
</dbReference>
<dbReference type="PANTHER" id="PTHR34273">
    <property type="entry name" value="METHYLTHIORIBOSE KINASE"/>
    <property type="match status" value="1"/>
</dbReference>
<evidence type="ECO:0000256" key="7">
    <source>
        <dbReference type="ARBA" id="ARBA00022840"/>
    </source>
</evidence>
<dbReference type="Gene3D" id="3.30.200.20">
    <property type="entry name" value="Phosphorylase Kinase, domain 1"/>
    <property type="match status" value="1"/>
</dbReference>
<keyword evidence="7" id="KW-0067">ATP-binding</keyword>
<dbReference type="Gene3D" id="3.90.1200.10">
    <property type="match status" value="1"/>
</dbReference>
<comment type="subunit">
    <text evidence="2">Homodimer.</text>
</comment>
<evidence type="ECO:0000313" key="9">
    <source>
        <dbReference type="EMBL" id="AGT44971.1"/>
    </source>
</evidence>
<dbReference type="GO" id="GO:0046522">
    <property type="term" value="F:S-methyl-5-thioribose kinase activity"/>
    <property type="evidence" value="ECO:0007669"/>
    <property type="project" value="UniProtKB-EC"/>
</dbReference>
<feature type="domain" description="Aminoglycoside phosphotransferase" evidence="8">
    <location>
        <begin position="222"/>
        <end position="287"/>
    </location>
</feature>
<name>S6A503_9SPIR</name>
<accession>S6A503</accession>